<dbReference type="PROSITE" id="PS50977">
    <property type="entry name" value="HTH_TETR_2"/>
    <property type="match status" value="1"/>
</dbReference>
<dbReference type="InterPro" id="IPR001647">
    <property type="entry name" value="HTH_TetR"/>
</dbReference>
<dbReference type="SUPFAM" id="SSF48498">
    <property type="entry name" value="Tetracyclin repressor-like, C-terminal domain"/>
    <property type="match status" value="1"/>
</dbReference>
<dbReference type="SUPFAM" id="SSF46689">
    <property type="entry name" value="Homeodomain-like"/>
    <property type="match status" value="1"/>
</dbReference>
<evidence type="ECO:0000256" key="3">
    <source>
        <dbReference type="ARBA" id="ARBA00023125"/>
    </source>
</evidence>
<dbReference type="RefSeq" id="WP_181761026.1">
    <property type="nucleotide sequence ID" value="NZ_BMCR01000003.1"/>
</dbReference>
<dbReference type="InterPro" id="IPR036271">
    <property type="entry name" value="Tet_transcr_reg_TetR-rel_C_sf"/>
</dbReference>
<keyword evidence="3 5" id="KW-0238">DNA-binding</keyword>
<dbReference type="InterPro" id="IPR039538">
    <property type="entry name" value="BetI_C"/>
</dbReference>
<evidence type="ECO:0000313" key="7">
    <source>
        <dbReference type="EMBL" id="MBA4612841.1"/>
    </source>
</evidence>
<accession>A0A838XUY4</accession>
<evidence type="ECO:0000259" key="6">
    <source>
        <dbReference type="PROSITE" id="PS50977"/>
    </source>
</evidence>
<proteinExistence type="predicted"/>
<evidence type="ECO:0000256" key="1">
    <source>
        <dbReference type="ARBA" id="ARBA00022491"/>
    </source>
</evidence>
<keyword evidence="8" id="KW-1185">Reference proteome</keyword>
<feature type="DNA-binding region" description="H-T-H motif" evidence="5">
    <location>
        <begin position="31"/>
        <end position="50"/>
    </location>
</feature>
<dbReference type="GO" id="GO:0000976">
    <property type="term" value="F:transcription cis-regulatory region binding"/>
    <property type="evidence" value="ECO:0007669"/>
    <property type="project" value="TreeGrafter"/>
</dbReference>
<dbReference type="PANTHER" id="PTHR30055">
    <property type="entry name" value="HTH-TYPE TRANSCRIPTIONAL REGULATOR RUTR"/>
    <property type="match status" value="1"/>
</dbReference>
<dbReference type="Pfam" id="PF00440">
    <property type="entry name" value="TetR_N"/>
    <property type="match status" value="1"/>
</dbReference>
<dbReference type="PROSITE" id="PS01081">
    <property type="entry name" value="HTH_TETR_1"/>
    <property type="match status" value="1"/>
</dbReference>
<dbReference type="InterPro" id="IPR050109">
    <property type="entry name" value="HTH-type_TetR-like_transc_reg"/>
</dbReference>
<dbReference type="InterPro" id="IPR009057">
    <property type="entry name" value="Homeodomain-like_sf"/>
</dbReference>
<dbReference type="AlphaFoldDB" id="A0A838XUY4"/>
<dbReference type="PRINTS" id="PR00455">
    <property type="entry name" value="HTHTETR"/>
</dbReference>
<keyword evidence="4" id="KW-0804">Transcription</keyword>
<reference evidence="7 8" key="2">
    <citation type="submission" date="2020-08" db="EMBL/GenBank/DDBJ databases">
        <title>Stappia taiwanensis sp. nov., isolated from a coastal thermal spring.</title>
        <authorList>
            <person name="Kampfer P."/>
        </authorList>
    </citation>
    <scope>NUCLEOTIDE SEQUENCE [LARGE SCALE GENOMIC DNA]</scope>
    <source>
        <strain evidence="7 8">DSM 23284</strain>
    </source>
</reference>
<evidence type="ECO:0000256" key="5">
    <source>
        <dbReference type="PROSITE-ProRule" id="PRU00335"/>
    </source>
</evidence>
<evidence type="ECO:0000256" key="4">
    <source>
        <dbReference type="ARBA" id="ARBA00023163"/>
    </source>
</evidence>
<keyword evidence="2" id="KW-0805">Transcription regulation</keyword>
<name>A0A838XUY4_9HYPH</name>
<dbReference type="PANTHER" id="PTHR30055:SF240">
    <property type="entry name" value="HTH-TYPE TRANSCRIPTIONAL REGULATOR ACRR"/>
    <property type="match status" value="1"/>
</dbReference>
<protein>
    <submittedName>
        <fullName evidence="7">TetR/AcrR family transcriptional regulator</fullName>
    </submittedName>
</protein>
<keyword evidence="1" id="KW-0678">Repressor</keyword>
<evidence type="ECO:0000313" key="8">
    <source>
        <dbReference type="Proteomes" id="UP000559404"/>
    </source>
</evidence>
<dbReference type="Gene3D" id="1.10.357.10">
    <property type="entry name" value="Tetracycline Repressor, domain 2"/>
    <property type="match status" value="1"/>
</dbReference>
<dbReference type="GO" id="GO:0003700">
    <property type="term" value="F:DNA-binding transcription factor activity"/>
    <property type="evidence" value="ECO:0007669"/>
    <property type="project" value="TreeGrafter"/>
</dbReference>
<dbReference type="InterPro" id="IPR023772">
    <property type="entry name" value="DNA-bd_HTH_TetR-type_CS"/>
</dbReference>
<gene>
    <name evidence="7" type="ORF">H1W37_14340</name>
</gene>
<organism evidence="7 8">
    <name type="scientific">Stappia taiwanensis</name>
    <dbReference type="NCBI Taxonomy" id="992267"/>
    <lineage>
        <taxon>Bacteria</taxon>
        <taxon>Pseudomonadati</taxon>
        <taxon>Pseudomonadota</taxon>
        <taxon>Alphaproteobacteria</taxon>
        <taxon>Hyphomicrobiales</taxon>
        <taxon>Stappiaceae</taxon>
        <taxon>Stappia</taxon>
    </lineage>
</organism>
<evidence type="ECO:0000256" key="2">
    <source>
        <dbReference type="ARBA" id="ARBA00023015"/>
    </source>
</evidence>
<comment type="caution">
    <text evidence="7">The sequence shown here is derived from an EMBL/GenBank/DDBJ whole genome shotgun (WGS) entry which is preliminary data.</text>
</comment>
<dbReference type="Pfam" id="PF13977">
    <property type="entry name" value="TetR_C_6"/>
    <property type="match status" value="1"/>
</dbReference>
<dbReference type="EMBL" id="JACEON010000013">
    <property type="protein sequence ID" value="MBA4612841.1"/>
    <property type="molecule type" value="Genomic_DNA"/>
</dbReference>
<sequence>MTTRKPARERKAEIIEAALGLADALGPDRLTTEAIAESVGLTQPGIFRHFPTKQAIWVAVAERISQLMAEGWQAALAGREDPAGRLEALVLAQFRIIQTTPAIPAILFSRELHAENDMLRQTFLGLMQKFQAALTAEFRRGQVSGRFRPDLEAGDAALMLIGLIQGVAIRWSLGGRSRPLAEEGARLLATHLRLFAAGALDMLNLETME</sequence>
<feature type="domain" description="HTH tetR-type" evidence="6">
    <location>
        <begin position="8"/>
        <end position="68"/>
    </location>
</feature>
<dbReference type="Proteomes" id="UP000559404">
    <property type="component" value="Unassembled WGS sequence"/>
</dbReference>
<reference evidence="7 8" key="1">
    <citation type="submission" date="2020-07" db="EMBL/GenBank/DDBJ databases">
        <authorList>
            <person name="Li M."/>
        </authorList>
    </citation>
    <scope>NUCLEOTIDE SEQUENCE [LARGE SCALE GENOMIC DNA]</scope>
    <source>
        <strain evidence="7 8">DSM 23284</strain>
    </source>
</reference>